<comment type="caution">
    <text evidence="2">The sequence shown here is derived from an EMBL/GenBank/DDBJ whole genome shotgun (WGS) entry which is preliminary data.</text>
</comment>
<accession>A0ABP6SJZ8</accession>
<dbReference type="PROSITE" id="PS50206">
    <property type="entry name" value="RHODANESE_3"/>
    <property type="match status" value="1"/>
</dbReference>
<protein>
    <recommendedName>
        <fullName evidence="1">Rhodanese domain-containing protein</fullName>
    </recommendedName>
</protein>
<dbReference type="Proteomes" id="UP001499990">
    <property type="component" value="Unassembled WGS sequence"/>
</dbReference>
<dbReference type="Gene3D" id="3.40.250.10">
    <property type="entry name" value="Rhodanese-like domain"/>
    <property type="match status" value="1"/>
</dbReference>
<dbReference type="EMBL" id="BAAAYL010000001">
    <property type="protein sequence ID" value="GAA3378226.1"/>
    <property type="molecule type" value="Genomic_DNA"/>
</dbReference>
<sequence length="164" mass="17388">MPHGDVQRQPLGIHGGPDPLVEDAREPGFDKAAVVMHAGDSVVVRGRVLPRHCGTGHATVLPDGTRLEPALRGSPVRRRLLDTGLGEARGTLRAVALAPGEVDTRAAEVLPDRSASIVTYCSNSACPNSGQVAGRLIHLGYTDVRKYREGIQDWTDASLPTESA</sequence>
<dbReference type="Pfam" id="PF00581">
    <property type="entry name" value="Rhodanese"/>
    <property type="match status" value="1"/>
</dbReference>
<reference evidence="3" key="1">
    <citation type="journal article" date="2019" name="Int. J. Syst. Evol. Microbiol.">
        <title>The Global Catalogue of Microorganisms (GCM) 10K type strain sequencing project: providing services to taxonomists for standard genome sequencing and annotation.</title>
        <authorList>
            <consortium name="The Broad Institute Genomics Platform"/>
            <consortium name="The Broad Institute Genome Sequencing Center for Infectious Disease"/>
            <person name="Wu L."/>
            <person name="Ma J."/>
        </authorList>
    </citation>
    <scope>NUCLEOTIDE SEQUENCE [LARGE SCALE GENOMIC DNA]</scope>
    <source>
        <strain evidence="3">JCM 9651</strain>
    </source>
</reference>
<dbReference type="SUPFAM" id="SSF52821">
    <property type="entry name" value="Rhodanese/Cell cycle control phosphatase"/>
    <property type="match status" value="1"/>
</dbReference>
<name>A0ABP6SJZ8_9ACTN</name>
<evidence type="ECO:0000313" key="2">
    <source>
        <dbReference type="EMBL" id="GAA3378226.1"/>
    </source>
</evidence>
<proteinExistence type="predicted"/>
<evidence type="ECO:0000313" key="3">
    <source>
        <dbReference type="Proteomes" id="UP001499990"/>
    </source>
</evidence>
<feature type="domain" description="Rhodanese" evidence="1">
    <location>
        <begin position="99"/>
        <end position="163"/>
    </location>
</feature>
<dbReference type="InterPro" id="IPR036873">
    <property type="entry name" value="Rhodanese-like_dom_sf"/>
</dbReference>
<gene>
    <name evidence="2" type="ORF">GCM10020367_56880</name>
</gene>
<organism evidence="2 3">
    <name type="scientific">Streptomyces sannanensis</name>
    <dbReference type="NCBI Taxonomy" id="285536"/>
    <lineage>
        <taxon>Bacteria</taxon>
        <taxon>Bacillati</taxon>
        <taxon>Actinomycetota</taxon>
        <taxon>Actinomycetes</taxon>
        <taxon>Kitasatosporales</taxon>
        <taxon>Streptomycetaceae</taxon>
        <taxon>Streptomyces</taxon>
    </lineage>
</organism>
<dbReference type="InterPro" id="IPR001763">
    <property type="entry name" value="Rhodanese-like_dom"/>
</dbReference>
<keyword evidence="3" id="KW-1185">Reference proteome</keyword>
<evidence type="ECO:0000259" key="1">
    <source>
        <dbReference type="PROSITE" id="PS50206"/>
    </source>
</evidence>